<dbReference type="InterPro" id="IPR029062">
    <property type="entry name" value="Class_I_gatase-like"/>
</dbReference>
<evidence type="ECO:0000313" key="2">
    <source>
        <dbReference type="EMBL" id="MDM4016127.1"/>
    </source>
</evidence>
<proteinExistence type="predicted"/>
<evidence type="ECO:0000256" key="1">
    <source>
        <dbReference type="SAM" id="MobiDB-lite"/>
    </source>
</evidence>
<gene>
    <name evidence="2" type="ORF">QTN89_11860</name>
</gene>
<protein>
    <submittedName>
        <fullName evidence="2">ThuA domain-containing protein</fullName>
    </submittedName>
</protein>
<reference evidence="2 3" key="1">
    <citation type="submission" date="2023-06" db="EMBL/GenBank/DDBJ databases">
        <title>Roseiconus lacunae JC819 isolated from Gulf of Mannar region, Tamil Nadu.</title>
        <authorList>
            <person name="Pk S."/>
            <person name="Ch S."/>
            <person name="Ch V.R."/>
        </authorList>
    </citation>
    <scope>NUCLEOTIDE SEQUENCE [LARGE SCALE GENOMIC DNA]</scope>
    <source>
        <strain evidence="2 3">JC819</strain>
    </source>
</reference>
<dbReference type="RefSeq" id="WP_289163746.1">
    <property type="nucleotide sequence ID" value="NZ_JASZZN010000007.1"/>
</dbReference>
<dbReference type="EMBL" id="JASZZN010000007">
    <property type="protein sequence ID" value="MDM4016127.1"/>
    <property type="molecule type" value="Genomic_DNA"/>
</dbReference>
<sequence>MKLTPPPLNPRLTFAFPSLNTVWTNAFQTLCCLTLVLIPTAAIYAAEGVLKFPAKGEPHGKIVLVSGDEEYRTEESMPMLAKILSVHHGYDCVVLFSMSEDGTHVDPNNSQGVVGWEQLDDADLMIIGTRFRQPSAEDAKHVTKFIDAGKPLIGFRTSTHAFNGKGQFGPDLPYGDFGLKILGERWVNHHGQHKKEGARSVVVDAHADHPILSSVDEIFASSDVYGVIHLTDDDQILLRAAVTETLDPSSPNVSGEKNSPMQPFAWIHPYTSPSGTSGKSFCTTAGASVDFADEDLRRLIVNAAYHLTGRDVPAKANVTFVDPYYPTFYGFIREKGYWKNLNIQPSDFSIGKAPSFPDPKGSPEWNHRDRP</sequence>
<name>A0ABT7PHZ8_9BACT</name>
<organism evidence="2 3">
    <name type="scientific">Roseiconus lacunae</name>
    <dbReference type="NCBI Taxonomy" id="2605694"/>
    <lineage>
        <taxon>Bacteria</taxon>
        <taxon>Pseudomonadati</taxon>
        <taxon>Planctomycetota</taxon>
        <taxon>Planctomycetia</taxon>
        <taxon>Pirellulales</taxon>
        <taxon>Pirellulaceae</taxon>
        <taxon>Roseiconus</taxon>
    </lineage>
</organism>
<accession>A0ABT7PHZ8</accession>
<dbReference type="SUPFAM" id="SSF52317">
    <property type="entry name" value="Class I glutamine amidotransferase-like"/>
    <property type="match status" value="1"/>
</dbReference>
<evidence type="ECO:0000313" key="3">
    <source>
        <dbReference type="Proteomes" id="UP001239462"/>
    </source>
</evidence>
<dbReference type="Proteomes" id="UP001239462">
    <property type="component" value="Unassembled WGS sequence"/>
</dbReference>
<comment type="caution">
    <text evidence="2">The sequence shown here is derived from an EMBL/GenBank/DDBJ whole genome shotgun (WGS) entry which is preliminary data.</text>
</comment>
<feature type="region of interest" description="Disordered" evidence="1">
    <location>
        <begin position="350"/>
        <end position="371"/>
    </location>
</feature>
<keyword evidence="3" id="KW-1185">Reference proteome</keyword>
<dbReference type="Gene3D" id="3.40.50.880">
    <property type="match status" value="1"/>
</dbReference>